<sequence>MAALDDDANRVPQLAERSYQGIRNAARSNRYQNDVAQRHRSGSRLSESYPIHSDRESDVTSALTLPQSGSSLASSWPETPPGADPLPGQLDRWLASRGPNW</sequence>
<keyword evidence="3" id="KW-1185">Reference proteome</keyword>
<name>A0A6V8L8G4_9ACTN</name>
<dbReference type="AlphaFoldDB" id="A0A6V8L8G4"/>
<reference evidence="2 3" key="2">
    <citation type="submission" date="2020-03" db="EMBL/GenBank/DDBJ databases">
        <authorList>
            <person name="Ichikawa N."/>
            <person name="Kimura A."/>
            <person name="Kitahashi Y."/>
            <person name="Uohara A."/>
        </authorList>
    </citation>
    <scope>NUCLEOTIDE SEQUENCE [LARGE SCALE GENOMIC DNA]</scope>
    <source>
        <strain evidence="2 3">NBRC 108638</strain>
    </source>
</reference>
<evidence type="ECO:0000313" key="2">
    <source>
        <dbReference type="EMBL" id="GFJ91278.1"/>
    </source>
</evidence>
<feature type="compositionally biased region" description="Polar residues" evidence="1">
    <location>
        <begin position="59"/>
        <end position="77"/>
    </location>
</feature>
<gene>
    <name evidence="2" type="ORF">Prum_049200</name>
</gene>
<evidence type="ECO:0000313" key="3">
    <source>
        <dbReference type="Proteomes" id="UP000482960"/>
    </source>
</evidence>
<feature type="compositionally biased region" description="Polar residues" evidence="1">
    <location>
        <begin position="26"/>
        <end position="35"/>
    </location>
</feature>
<proteinExistence type="predicted"/>
<comment type="caution">
    <text evidence="2">The sequence shown here is derived from an EMBL/GenBank/DDBJ whole genome shotgun (WGS) entry which is preliminary data.</text>
</comment>
<dbReference type="EMBL" id="BLPG01000001">
    <property type="protein sequence ID" value="GFJ91278.1"/>
    <property type="molecule type" value="Genomic_DNA"/>
</dbReference>
<dbReference type="Proteomes" id="UP000482960">
    <property type="component" value="Unassembled WGS sequence"/>
</dbReference>
<accession>A0A6V8L8G4</accession>
<evidence type="ECO:0000256" key="1">
    <source>
        <dbReference type="SAM" id="MobiDB-lite"/>
    </source>
</evidence>
<feature type="region of interest" description="Disordered" evidence="1">
    <location>
        <begin position="1"/>
        <end position="101"/>
    </location>
</feature>
<reference evidence="2 3" key="1">
    <citation type="submission" date="2020-03" db="EMBL/GenBank/DDBJ databases">
        <title>Whole genome shotgun sequence of Phytohabitans rumicis NBRC 108638.</title>
        <authorList>
            <person name="Komaki H."/>
            <person name="Tamura T."/>
        </authorList>
    </citation>
    <scope>NUCLEOTIDE SEQUENCE [LARGE SCALE GENOMIC DNA]</scope>
    <source>
        <strain evidence="2 3">NBRC 108638</strain>
    </source>
</reference>
<protein>
    <submittedName>
        <fullName evidence="2">Uncharacterized protein</fullName>
    </submittedName>
</protein>
<organism evidence="2 3">
    <name type="scientific">Phytohabitans rumicis</name>
    <dbReference type="NCBI Taxonomy" id="1076125"/>
    <lineage>
        <taxon>Bacteria</taxon>
        <taxon>Bacillati</taxon>
        <taxon>Actinomycetota</taxon>
        <taxon>Actinomycetes</taxon>
        <taxon>Micromonosporales</taxon>
        <taxon>Micromonosporaceae</taxon>
    </lineage>
</organism>